<feature type="chain" id="PRO_5043830013" evidence="2">
    <location>
        <begin position="22"/>
        <end position="110"/>
    </location>
</feature>
<comment type="caution">
    <text evidence="3">The sequence shown here is derived from an EMBL/GenBank/DDBJ whole genome shotgun (WGS) entry which is preliminary data.</text>
</comment>
<dbReference type="PANTHER" id="PTHR12093">
    <property type="entry name" value="NCK-ASSOCIATED PROTEIN 1"/>
    <property type="match status" value="1"/>
</dbReference>
<evidence type="ECO:0000313" key="3">
    <source>
        <dbReference type="EMBL" id="CAI0401481.1"/>
    </source>
</evidence>
<dbReference type="GO" id="GO:0000902">
    <property type="term" value="P:cell morphogenesis"/>
    <property type="evidence" value="ECO:0007669"/>
    <property type="project" value="TreeGrafter"/>
</dbReference>
<name>A0AAV0IYW0_9ROSI</name>
<keyword evidence="2" id="KW-0732">Signal</keyword>
<dbReference type="InterPro" id="IPR019137">
    <property type="entry name" value="Nck-associated_protein-1"/>
</dbReference>
<evidence type="ECO:0000256" key="1">
    <source>
        <dbReference type="ARBA" id="ARBA00037947"/>
    </source>
</evidence>
<dbReference type="EMBL" id="CAMGYJ010000004">
    <property type="protein sequence ID" value="CAI0401481.1"/>
    <property type="molecule type" value="Genomic_DNA"/>
</dbReference>
<gene>
    <name evidence="3" type="ORF">LITE_LOCUS11224</name>
</gene>
<sequence>MDLVSLLICHFLTSNIWYTTGFNVDTGGFNNNIHCLAKCISVVTAGSEYARLGREHQQRRSVSSNGHASEALDPELHSNLSDDASIKSAIQCFVKFAGGIVLDSCIDVNK</sequence>
<keyword evidence="4" id="KW-1185">Reference proteome</keyword>
<dbReference type="GO" id="GO:0030031">
    <property type="term" value="P:cell projection assembly"/>
    <property type="evidence" value="ECO:0007669"/>
    <property type="project" value="TreeGrafter"/>
</dbReference>
<proteinExistence type="inferred from homology"/>
<dbReference type="GO" id="GO:0030866">
    <property type="term" value="P:cortical actin cytoskeleton organization"/>
    <property type="evidence" value="ECO:0007669"/>
    <property type="project" value="TreeGrafter"/>
</dbReference>
<dbReference type="Proteomes" id="UP001154282">
    <property type="component" value="Unassembled WGS sequence"/>
</dbReference>
<feature type="signal peptide" evidence="2">
    <location>
        <begin position="1"/>
        <end position="21"/>
    </location>
</feature>
<organism evidence="3 4">
    <name type="scientific">Linum tenue</name>
    <dbReference type="NCBI Taxonomy" id="586396"/>
    <lineage>
        <taxon>Eukaryota</taxon>
        <taxon>Viridiplantae</taxon>
        <taxon>Streptophyta</taxon>
        <taxon>Embryophyta</taxon>
        <taxon>Tracheophyta</taxon>
        <taxon>Spermatophyta</taxon>
        <taxon>Magnoliopsida</taxon>
        <taxon>eudicotyledons</taxon>
        <taxon>Gunneridae</taxon>
        <taxon>Pentapetalae</taxon>
        <taxon>rosids</taxon>
        <taxon>fabids</taxon>
        <taxon>Malpighiales</taxon>
        <taxon>Linaceae</taxon>
        <taxon>Linum</taxon>
    </lineage>
</organism>
<evidence type="ECO:0000256" key="2">
    <source>
        <dbReference type="SAM" id="SignalP"/>
    </source>
</evidence>
<evidence type="ECO:0000313" key="4">
    <source>
        <dbReference type="Proteomes" id="UP001154282"/>
    </source>
</evidence>
<comment type="similarity">
    <text evidence="1">Belongs to the HEM-1/HEM-2 family.</text>
</comment>
<protein>
    <submittedName>
        <fullName evidence="3">Uncharacterized protein</fullName>
    </submittedName>
</protein>
<dbReference type="PANTHER" id="PTHR12093:SF10">
    <property type="entry name" value="MEMBRANE-ASSOCIATED PROTEIN HEM"/>
    <property type="match status" value="1"/>
</dbReference>
<dbReference type="GO" id="GO:0016477">
    <property type="term" value="P:cell migration"/>
    <property type="evidence" value="ECO:0007669"/>
    <property type="project" value="TreeGrafter"/>
</dbReference>
<reference evidence="3" key="1">
    <citation type="submission" date="2022-08" db="EMBL/GenBank/DDBJ databases">
        <authorList>
            <person name="Gutierrez-Valencia J."/>
        </authorList>
    </citation>
    <scope>NUCLEOTIDE SEQUENCE</scope>
</reference>
<dbReference type="Pfam" id="PF09735">
    <property type="entry name" value="Nckap1"/>
    <property type="match status" value="1"/>
</dbReference>
<dbReference type="GO" id="GO:0031209">
    <property type="term" value="C:SCAR complex"/>
    <property type="evidence" value="ECO:0007669"/>
    <property type="project" value="TreeGrafter"/>
</dbReference>
<dbReference type="AlphaFoldDB" id="A0AAV0IYW0"/>
<accession>A0AAV0IYW0</accession>